<keyword evidence="2" id="KW-1185">Reference proteome</keyword>
<evidence type="ECO:0000313" key="1">
    <source>
        <dbReference type="EMBL" id="TCI13689.1"/>
    </source>
</evidence>
<evidence type="ECO:0000313" key="2">
    <source>
        <dbReference type="Proteomes" id="UP000291822"/>
    </source>
</evidence>
<evidence type="ECO:0008006" key="3">
    <source>
        <dbReference type="Google" id="ProtNLM"/>
    </source>
</evidence>
<name>A0A4R0Z1M2_9GAMM</name>
<protein>
    <recommendedName>
        <fullName evidence="3">Oxygen-regulated invasion protein OrgB</fullName>
    </recommendedName>
</protein>
<dbReference type="Proteomes" id="UP000291822">
    <property type="component" value="Unassembled WGS sequence"/>
</dbReference>
<dbReference type="EMBL" id="SJTG01000001">
    <property type="protein sequence ID" value="TCI13689.1"/>
    <property type="molecule type" value="Genomic_DNA"/>
</dbReference>
<organism evidence="1 2">
    <name type="scientific">Dyella soli</name>
    <dbReference type="NCBI Taxonomy" id="522319"/>
    <lineage>
        <taxon>Bacteria</taxon>
        <taxon>Pseudomonadati</taxon>
        <taxon>Pseudomonadota</taxon>
        <taxon>Gammaproteobacteria</taxon>
        <taxon>Lysobacterales</taxon>
        <taxon>Rhodanobacteraceae</taxon>
        <taxon>Dyella</taxon>
    </lineage>
</organism>
<comment type="caution">
    <text evidence="1">The sequence shown here is derived from an EMBL/GenBank/DDBJ whole genome shotgun (WGS) entry which is preliminary data.</text>
</comment>
<gene>
    <name evidence="1" type="ORF">EZM97_10645</name>
</gene>
<reference evidence="1 2" key="1">
    <citation type="submission" date="2019-02" db="EMBL/GenBank/DDBJ databases">
        <title>Dyella amyloliquefaciens sp. nov., isolated from forest soil.</title>
        <authorList>
            <person name="Gao Z.-H."/>
            <person name="Qiu L.-H."/>
        </authorList>
    </citation>
    <scope>NUCLEOTIDE SEQUENCE [LARGE SCALE GENOMIC DNA]</scope>
    <source>
        <strain evidence="1 2">KACC 12747</strain>
    </source>
</reference>
<sequence length="226" mass="25130">MLQKLPERALRLAEEAVLIRADSVTAARCLERLESEARKRASRTVQDARADALRIKEEAALQGYGDGCAMAVLGASDALARMRACEDAWIHSAVTRAKAAVCEALEESGAEAWLIERLCRQACENSAVWPVLRVPPPQQAWAAQLCTAPGLERLRLQCRDEGPCVLDAGTFVIEFTLKAAACKDVEENLVEESLRESIRELAAQWARSTTNAAWKQWEKRQRWVKT</sequence>
<dbReference type="RefSeq" id="WP_131149529.1">
    <property type="nucleotide sequence ID" value="NZ_SJTG01000001.1"/>
</dbReference>
<accession>A0A4R0Z1M2</accession>
<dbReference type="AlphaFoldDB" id="A0A4R0Z1M2"/>
<proteinExistence type="predicted"/>